<name>A0A143PU37_LUTPR</name>
<reference evidence="2 3" key="1">
    <citation type="journal article" date="2016" name="Genome Announc.">
        <title>First Complete Genome Sequence of a Subdivision 6 Acidobacterium Strain.</title>
        <authorList>
            <person name="Huang S."/>
            <person name="Vieira S."/>
            <person name="Bunk B."/>
            <person name="Riedel T."/>
            <person name="Sproer C."/>
            <person name="Overmann J."/>
        </authorList>
    </citation>
    <scope>NUCLEOTIDE SEQUENCE [LARGE SCALE GENOMIC DNA]</scope>
    <source>
        <strain evidence="3">DSM 100886 HEG_-6_39</strain>
    </source>
</reference>
<dbReference type="EMBL" id="CP015136">
    <property type="protein sequence ID" value="AMY11314.1"/>
    <property type="molecule type" value="Genomic_DNA"/>
</dbReference>
<dbReference type="SUPFAM" id="SSF81296">
    <property type="entry name" value="E set domains"/>
    <property type="match status" value="1"/>
</dbReference>
<dbReference type="STRING" id="1855912.LuPra_04564"/>
<dbReference type="GO" id="GO:0016747">
    <property type="term" value="F:acyltransferase activity, transferring groups other than amino-acyl groups"/>
    <property type="evidence" value="ECO:0007669"/>
    <property type="project" value="TreeGrafter"/>
</dbReference>
<dbReference type="RefSeq" id="WP_110172875.1">
    <property type="nucleotide sequence ID" value="NZ_CP015136.1"/>
</dbReference>
<protein>
    <submittedName>
        <fullName evidence="2">Carbohydrate acetyl esterase/feruloyl esterase</fullName>
    </submittedName>
</protein>
<accession>A0A143PU37</accession>
<dbReference type="InterPro" id="IPR029058">
    <property type="entry name" value="AB_hydrolase_fold"/>
</dbReference>
<dbReference type="Gene3D" id="3.40.50.1820">
    <property type="entry name" value="alpha/beta hydrolase"/>
    <property type="match status" value="1"/>
</dbReference>
<gene>
    <name evidence="2" type="primary">axe1-6A_4</name>
    <name evidence="2" type="ORF">LuPra_04564</name>
</gene>
<dbReference type="InterPro" id="IPR050583">
    <property type="entry name" value="Mycobacterial_A85_antigen"/>
</dbReference>
<keyword evidence="3" id="KW-1185">Reference proteome</keyword>
<feature type="signal peptide" evidence="1">
    <location>
        <begin position="1"/>
        <end position="25"/>
    </location>
</feature>
<dbReference type="KEGG" id="abac:LuPra_04564"/>
<keyword evidence="1" id="KW-0732">Signal</keyword>
<dbReference type="AlphaFoldDB" id="A0A143PU37"/>
<dbReference type="OrthoDB" id="9777383at2"/>
<dbReference type="PANTHER" id="PTHR48098">
    <property type="entry name" value="ENTEROCHELIN ESTERASE-RELATED"/>
    <property type="match status" value="1"/>
</dbReference>
<organism evidence="2 3">
    <name type="scientific">Luteitalea pratensis</name>
    <dbReference type="NCBI Taxonomy" id="1855912"/>
    <lineage>
        <taxon>Bacteria</taxon>
        <taxon>Pseudomonadati</taxon>
        <taxon>Acidobacteriota</taxon>
        <taxon>Vicinamibacteria</taxon>
        <taxon>Vicinamibacterales</taxon>
        <taxon>Vicinamibacteraceae</taxon>
        <taxon>Luteitalea</taxon>
    </lineage>
</organism>
<reference evidence="3" key="2">
    <citation type="submission" date="2016-04" db="EMBL/GenBank/DDBJ databases">
        <title>First Complete Genome Sequence of a Subdivision 6 Acidobacterium.</title>
        <authorList>
            <person name="Huang S."/>
            <person name="Vieira S."/>
            <person name="Bunk B."/>
            <person name="Riedel T."/>
            <person name="Sproeer C."/>
            <person name="Overmann J."/>
        </authorList>
    </citation>
    <scope>NUCLEOTIDE SEQUENCE [LARGE SCALE GENOMIC DNA]</scope>
    <source>
        <strain evidence="3">DSM 100886 HEG_-6_39</strain>
    </source>
</reference>
<sequence precursor="true">MRRLQHGMLAMMALLTLAVAGRAQAQPQAPPLVSPEVQGDGRVTFRLKAPNAQQVFVSRSGAERLAMTRDDQGTWSVTTAPLAPDIYQYTFNVDGSALIDPLNGWVAPNLLNMSNMVRVPGPASSAEAVPWDMADVPRGQLHHHFYKSARIGDHRDYYVYTPPGYDPRRQERYPVLYLLHGFSDDASGWTAVGQAHVILDNLIAARKVVPMLVVMTLGYGTPEIVTRGPRAPQLRQKNMEGYRDALFAEVIPAIERDYHADARRERRAIAGLSMGGAESLFVGLNAIDRFAWVGAFSSGGLGEPATFPQVFPALTKDEGARLKLLWIACGTEDNLITANRQMRAFLSERGIAHEAVETPGAHTWLVWRRNLAAFTPKLFR</sequence>
<dbReference type="SUPFAM" id="SSF53474">
    <property type="entry name" value="alpha/beta-Hydrolases"/>
    <property type="match status" value="1"/>
</dbReference>
<dbReference type="Pfam" id="PF00756">
    <property type="entry name" value="Esterase"/>
    <property type="match status" value="1"/>
</dbReference>
<evidence type="ECO:0000256" key="1">
    <source>
        <dbReference type="SAM" id="SignalP"/>
    </source>
</evidence>
<dbReference type="InterPro" id="IPR013783">
    <property type="entry name" value="Ig-like_fold"/>
</dbReference>
<evidence type="ECO:0000313" key="2">
    <source>
        <dbReference type="EMBL" id="AMY11314.1"/>
    </source>
</evidence>
<dbReference type="CDD" id="cd11294">
    <property type="entry name" value="E_set_Esterase_like_N"/>
    <property type="match status" value="1"/>
</dbReference>
<feature type="chain" id="PRO_5007511961" evidence="1">
    <location>
        <begin position="26"/>
        <end position="380"/>
    </location>
</feature>
<proteinExistence type="predicted"/>
<evidence type="ECO:0000313" key="3">
    <source>
        <dbReference type="Proteomes" id="UP000076079"/>
    </source>
</evidence>
<dbReference type="InterPro" id="IPR000801">
    <property type="entry name" value="Esterase-like"/>
</dbReference>
<dbReference type="InterPro" id="IPR014756">
    <property type="entry name" value="Ig_E-set"/>
</dbReference>
<dbReference type="PANTHER" id="PTHR48098:SF1">
    <property type="entry name" value="DIACYLGLYCEROL ACYLTRANSFERASE_MYCOLYLTRANSFERASE AG85A"/>
    <property type="match status" value="1"/>
</dbReference>
<dbReference type="Gene3D" id="2.60.40.10">
    <property type="entry name" value="Immunoglobulins"/>
    <property type="match status" value="1"/>
</dbReference>
<dbReference type="Proteomes" id="UP000076079">
    <property type="component" value="Chromosome"/>
</dbReference>